<evidence type="ECO:0000256" key="1">
    <source>
        <dbReference type="SAM" id="Phobius"/>
    </source>
</evidence>
<dbReference type="AlphaFoldDB" id="A0A1H1MTR5"/>
<keyword evidence="1" id="KW-1133">Transmembrane helix</keyword>
<dbReference type="RefSeq" id="WP_092666055.1">
    <property type="nucleotide sequence ID" value="NZ_LT629734.1"/>
</dbReference>
<organism evidence="2 3">
    <name type="scientific">Agrococcus carbonis</name>
    <dbReference type="NCBI Taxonomy" id="684552"/>
    <lineage>
        <taxon>Bacteria</taxon>
        <taxon>Bacillati</taxon>
        <taxon>Actinomycetota</taxon>
        <taxon>Actinomycetes</taxon>
        <taxon>Micrococcales</taxon>
        <taxon>Microbacteriaceae</taxon>
        <taxon>Agrococcus</taxon>
    </lineage>
</organism>
<evidence type="ECO:0000313" key="2">
    <source>
        <dbReference type="EMBL" id="SDR89982.1"/>
    </source>
</evidence>
<keyword evidence="1" id="KW-0812">Transmembrane</keyword>
<keyword evidence="3" id="KW-1185">Reference proteome</keyword>
<reference evidence="3" key="1">
    <citation type="submission" date="2016-10" db="EMBL/GenBank/DDBJ databases">
        <authorList>
            <person name="Varghese N."/>
            <person name="Submissions S."/>
        </authorList>
    </citation>
    <scope>NUCLEOTIDE SEQUENCE [LARGE SCALE GENOMIC DNA]</scope>
    <source>
        <strain evidence="3">DSM 22965</strain>
    </source>
</reference>
<proteinExistence type="predicted"/>
<feature type="transmembrane region" description="Helical" evidence="1">
    <location>
        <begin position="6"/>
        <end position="24"/>
    </location>
</feature>
<protein>
    <submittedName>
        <fullName evidence="2">Uncharacterized protein</fullName>
    </submittedName>
</protein>
<dbReference type="STRING" id="684552.SAMN04489719_1076"/>
<keyword evidence="1" id="KW-0472">Membrane</keyword>
<sequence>MPLLVPLTVALVVALAATMLWVWAGSIARVRHGMAVAIAVALLAAAGLGLIVLAETTDAVPAWPGWALLIASALALPAGWVALARWAPNQRR</sequence>
<dbReference type="Proteomes" id="UP000199649">
    <property type="component" value="Chromosome I"/>
</dbReference>
<accession>A0A1H1MTR5</accession>
<dbReference type="EMBL" id="LT629734">
    <property type="protein sequence ID" value="SDR89982.1"/>
    <property type="molecule type" value="Genomic_DNA"/>
</dbReference>
<feature type="transmembrane region" description="Helical" evidence="1">
    <location>
        <begin position="66"/>
        <end position="87"/>
    </location>
</feature>
<evidence type="ECO:0000313" key="3">
    <source>
        <dbReference type="Proteomes" id="UP000199649"/>
    </source>
</evidence>
<name>A0A1H1MTR5_9MICO</name>
<feature type="transmembrane region" description="Helical" evidence="1">
    <location>
        <begin position="36"/>
        <end position="54"/>
    </location>
</feature>
<gene>
    <name evidence="2" type="ORF">SAMN04489719_1076</name>
</gene>